<proteinExistence type="inferred from homology"/>
<keyword evidence="10" id="KW-1185">Reference proteome</keyword>
<dbReference type="FunFam" id="3.10.50.40:FF:000006">
    <property type="entry name" value="Peptidyl-prolyl cis-trans isomerase"/>
    <property type="match status" value="1"/>
</dbReference>
<evidence type="ECO:0000256" key="5">
    <source>
        <dbReference type="PROSITE-ProRule" id="PRU00277"/>
    </source>
</evidence>
<dbReference type="SUPFAM" id="SSF54534">
    <property type="entry name" value="FKBP-like"/>
    <property type="match status" value="2"/>
</dbReference>
<evidence type="ECO:0000256" key="2">
    <source>
        <dbReference type="ARBA" id="ARBA00006577"/>
    </source>
</evidence>
<feature type="domain" description="PPIase FKBP-type" evidence="8">
    <location>
        <begin position="166"/>
        <end position="250"/>
    </location>
</feature>
<dbReference type="GO" id="GO:0003755">
    <property type="term" value="F:peptidyl-prolyl cis-trans isomerase activity"/>
    <property type="evidence" value="ECO:0007669"/>
    <property type="project" value="UniProtKB-UniRule"/>
</dbReference>
<comment type="similarity">
    <text evidence="2 6">Belongs to the FKBP-type PPIase family.</text>
</comment>
<evidence type="ECO:0000256" key="4">
    <source>
        <dbReference type="ARBA" id="ARBA00023235"/>
    </source>
</evidence>
<keyword evidence="3 5" id="KW-0697">Rotamase</keyword>
<dbReference type="PROSITE" id="PS50059">
    <property type="entry name" value="FKBP_PPIASE"/>
    <property type="match status" value="2"/>
</dbReference>
<gene>
    <name evidence="9" type="ORF">HHL09_07480</name>
</gene>
<organism evidence="9 10">
    <name type="scientific">Luteolibacter luteus</name>
    <dbReference type="NCBI Taxonomy" id="2728835"/>
    <lineage>
        <taxon>Bacteria</taxon>
        <taxon>Pseudomonadati</taxon>
        <taxon>Verrucomicrobiota</taxon>
        <taxon>Verrucomicrobiia</taxon>
        <taxon>Verrucomicrobiales</taxon>
        <taxon>Verrucomicrobiaceae</taxon>
        <taxon>Luteolibacter</taxon>
    </lineage>
</organism>
<protein>
    <recommendedName>
        <fullName evidence="6">Peptidyl-prolyl cis-trans isomerase</fullName>
        <ecNumber evidence="6">5.2.1.8</ecNumber>
    </recommendedName>
</protein>
<comment type="catalytic activity">
    <reaction evidence="1 5 6">
        <text>[protein]-peptidylproline (omega=180) = [protein]-peptidylproline (omega=0)</text>
        <dbReference type="Rhea" id="RHEA:16237"/>
        <dbReference type="Rhea" id="RHEA-COMP:10747"/>
        <dbReference type="Rhea" id="RHEA-COMP:10748"/>
        <dbReference type="ChEBI" id="CHEBI:83833"/>
        <dbReference type="ChEBI" id="CHEBI:83834"/>
        <dbReference type="EC" id="5.2.1.8"/>
    </reaction>
</comment>
<reference evidence="9 10" key="1">
    <citation type="submission" date="2020-04" db="EMBL/GenBank/DDBJ databases">
        <title>Luteolibacter sp. G-1-1-1 isolated from soil.</title>
        <authorList>
            <person name="Dahal R.H."/>
        </authorList>
    </citation>
    <scope>NUCLEOTIDE SEQUENCE [LARGE SCALE GENOMIC DNA]</scope>
    <source>
        <strain evidence="9 10">G-1-1-1</strain>
    </source>
</reference>
<evidence type="ECO:0000313" key="10">
    <source>
        <dbReference type="Proteomes" id="UP000501812"/>
    </source>
</evidence>
<feature type="region of interest" description="Disordered" evidence="7">
    <location>
        <begin position="1"/>
        <end position="21"/>
    </location>
</feature>
<dbReference type="Gene3D" id="3.10.50.40">
    <property type="match status" value="2"/>
</dbReference>
<evidence type="ECO:0000256" key="7">
    <source>
        <dbReference type="SAM" id="MobiDB-lite"/>
    </source>
</evidence>
<dbReference type="Pfam" id="PF00254">
    <property type="entry name" value="FKBP_C"/>
    <property type="match status" value="2"/>
</dbReference>
<dbReference type="EC" id="5.2.1.8" evidence="6"/>
<sequence length="250" mass="26575">MPAAPDDVKAPPADAITSPTGLASKVLQAGSGTEKPGPSDTVTVHYSGWTTDGKQFDSSVDRGKTISFGLDQVIKGWTEGLQLMVTGEKRRFWIPGNLAYGENPRPGAPKGMLVFDVELFDIKKAPEPPPVPEDVAAPPADAVKTSSGLASKVLSPGNGSRHPKATDQVEVHYSGWTTDGELFDSSVVRGESIVFPLNRVISGWTEGVQLMVGGEKRRFWIPAELAYGKNPPPGAPAGMLVFDVELLDIL</sequence>
<dbReference type="KEGG" id="luo:HHL09_07480"/>
<dbReference type="RefSeq" id="WP_169453946.1">
    <property type="nucleotide sequence ID" value="NZ_CP051774.1"/>
</dbReference>
<keyword evidence="4 5" id="KW-0413">Isomerase</keyword>
<feature type="compositionally biased region" description="Low complexity" evidence="7">
    <location>
        <begin position="1"/>
        <end position="15"/>
    </location>
</feature>
<dbReference type="PANTHER" id="PTHR43811">
    <property type="entry name" value="FKBP-TYPE PEPTIDYL-PROLYL CIS-TRANS ISOMERASE FKPA"/>
    <property type="match status" value="1"/>
</dbReference>
<dbReference type="AlphaFoldDB" id="A0A858RHR2"/>
<dbReference type="InterPro" id="IPR001179">
    <property type="entry name" value="PPIase_FKBP_dom"/>
</dbReference>
<dbReference type="EMBL" id="CP051774">
    <property type="protein sequence ID" value="QJE95633.1"/>
    <property type="molecule type" value="Genomic_DNA"/>
</dbReference>
<evidence type="ECO:0000259" key="8">
    <source>
        <dbReference type="PROSITE" id="PS50059"/>
    </source>
</evidence>
<dbReference type="Proteomes" id="UP000501812">
    <property type="component" value="Chromosome"/>
</dbReference>
<evidence type="ECO:0000256" key="1">
    <source>
        <dbReference type="ARBA" id="ARBA00000971"/>
    </source>
</evidence>
<dbReference type="PANTHER" id="PTHR43811:SF57">
    <property type="entry name" value="FKBP-TYPE PEPTIDYL-PROLYL CIS-TRANS ISOMERASE FKPA-RELATED"/>
    <property type="match status" value="1"/>
</dbReference>
<evidence type="ECO:0000256" key="3">
    <source>
        <dbReference type="ARBA" id="ARBA00023110"/>
    </source>
</evidence>
<evidence type="ECO:0000256" key="6">
    <source>
        <dbReference type="RuleBase" id="RU003915"/>
    </source>
</evidence>
<feature type="domain" description="PPIase FKBP-type" evidence="8">
    <location>
        <begin position="39"/>
        <end position="123"/>
    </location>
</feature>
<evidence type="ECO:0000313" key="9">
    <source>
        <dbReference type="EMBL" id="QJE95633.1"/>
    </source>
</evidence>
<accession>A0A858RHR2</accession>
<dbReference type="InterPro" id="IPR046357">
    <property type="entry name" value="PPIase_dom_sf"/>
</dbReference>
<name>A0A858RHR2_9BACT</name>